<sequence length="358" mass="40257">MTPGPPYLRLKTPKFAHNNLSFSPYFDRRFALASGSNFGLVGNGRLHIIDLDPSIPGGLRCVKYFETRDVVFDVAWNESHENQIVAACGDGSIKMFDITLEGLPIRSWHEHSSEIMSIDWNNLQKDTFVTASWDSTIKVWTSSRQTSLLTIHSPSSTHSPNDNNKTQIYNASFSPHSPWLLASCGSDGYINLCDLRQQQNQQQQQRSGNSNTIKPILSIPAGVPPLSNANVNSNPDPKQVIDILHCDWNKYEQTLLATANKDGTVRTYDIRRGQNERGQIVGKHELACRKVQWNPHKRDQVASVGYDMACRVWNTNPPSPAYIHQDHTEFAMGLGWSLFDPGLLASAAWDEEVHLYRV</sequence>
<gene>
    <name evidence="10" type="ORF">I303_00120</name>
    <name evidence="11" type="ORF">I303_100120</name>
</gene>
<protein>
    <recommendedName>
        <fullName evidence="8">Peroxin-7</fullName>
    </recommendedName>
</protein>
<organism evidence="10">
    <name type="scientific">Kwoniella dejecticola CBS 10117</name>
    <dbReference type="NCBI Taxonomy" id="1296121"/>
    <lineage>
        <taxon>Eukaryota</taxon>
        <taxon>Fungi</taxon>
        <taxon>Dikarya</taxon>
        <taxon>Basidiomycota</taxon>
        <taxon>Agaricomycotina</taxon>
        <taxon>Tremellomycetes</taxon>
        <taxon>Tremellales</taxon>
        <taxon>Cryptococcaceae</taxon>
        <taxon>Kwoniella</taxon>
    </lineage>
</organism>
<dbReference type="PANTHER" id="PTHR46027:SF1">
    <property type="entry name" value="PEROXISOMAL TARGETING SIGNAL 2 RECEPTOR"/>
    <property type="match status" value="1"/>
</dbReference>
<dbReference type="EMBL" id="KI894027">
    <property type="protein sequence ID" value="OBR88309.1"/>
    <property type="molecule type" value="Genomic_DNA"/>
</dbReference>
<dbReference type="Proteomes" id="UP000078595">
    <property type="component" value="Chromosome 1"/>
</dbReference>
<evidence type="ECO:0000313" key="11">
    <source>
        <dbReference type="EMBL" id="WWC57588.1"/>
    </source>
</evidence>
<dbReference type="PROSITE" id="PS50082">
    <property type="entry name" value="WD_REPEATS_2"/>
    <property type="match status" value="1"/>
</dbReference>
<dbReference type="Gene3D" id="2.130.10.10">
    <property type="entry name" value="YVTN repeat-like/Quinoprotein amine dehydrogenase"/>
    <property type="match status" value="1"/>
</dbReference>
<dbReference type="SMART" id="SM00320">
    <property type="entry name" value="WD40"/>
    <property type="match status" value="6"/>
</dbReference>
<dbReference type="GO" id="GO:0005053">
    <property type="term" value="F:peroxisome matrix targeting signal-2 binding"/>
    <property type="evidence" value="ECO:0007669"/>
    <property type="project" value="InterPro"/>
</dbReference>
<dbReference type="PANTHER" id="PTHR46027">
    <property type="entry name" value="PEROXISOMAL TARGETING SIGNAL 2 RECEPTOR"/>
    <property type="match status" value="1"/>
</dbReference>
<comment type="similarity">
    <text evidence="7">Belongs to the WD repeat peroxin-7 family.</text>
</comment>
<dbReference type="GeneID" id="28963819"/>
<evidence type="ECO:0000256" key="3">
    <source>
        <dbReference type="ARBA" id="ARBA00022448"/>
    </source>
</evidence>
<evidence type="ECO:0000256" key="4">
    <source>
        <dbReference type="ARBA" id="ARBA00022490"/>
    </source>
</evidence>
<comment type="subcellular location">
    <subcellularLocation>
        <location evidence="2">Cytoplasm</location>
        <location evidence="2">Cytosol</location>
    </subcellularLocation>
    <subcellularLocation>
        <location evidence="1">Peroxisome matrix</location>
    </subcellularLocation>
</comment>
<evidence type="ECO:0000313" key="10">
    <source>
        <dbReference type="EMBL" id="OBR88309.1"/>
    </source>
</evidence>
<keyword evidence="6" id="KW-0576">Peroxisome</keyword>
<reference evidence="11" key="2">
    <citation type="submission" date="2013-07" db="EMBL/GenBank/DDBJ databases">
        <authorList>
            <consortium name="The Broad Institute Genome Sequencing Platform"/>
            <person name="Cuomo C."/>
            <person name="Litvintseva A."/>
            <person name="Chen Y."/>
            <person name="Heitman J."/>
            <person name="Sun S."/>
            <person name="Springer D."/>
            <person name="Dromer F."/>
            <person name="Young S.K."/>
            <person name="Zeng Q."/>
            <person name="Gargeya S."/>
            <person name="Fitzgerald M."/>
            <person name="Abouelleil A."/>
            <person name="Alvarado L."/>
            <person name="Berlin A.M."/>
            <person name="Chapman S.B."/>
            <person name="Dewar J."/>
            <person name="Goldberg J."/>
            <person name="Griggs A."/>
            <person name="Gujja S."/>
            <person name="Hansen M."/>
            <person name="Howarth C."/>
            <person name="Imamovic A."/>
            <person name="Larimer J."/>
            <person name="McCowan C."/>
            <person name="Murphy C."/>
            <person name="Pearson M."/>
            <person name="Priest M."/>
            <person name="Roberts A."/>
            <person name="Saif S."/>
            <person name="Shea T."/>
            <person name="Sykes S."/>
            <person name="Wortman J."/>
            <person name="Nusbaum C."/>
            <person name="Birren B."/>
        </authorList>
    </citation>
    <scope>NUCLEOTIDE SEQUENCE</scope>
    <source>
        <strain evidence="11">CBS 10117</strain>
    </source>
</reference>
<dbReference type="GO" id="GO:0016558">
    <property type="term" value="P:protein import into peroxisome matrix"/>
    <property type="evidence" value="ECO:0007669"/>
    <property type="project" value="InterPro"/>
</dbReference>
<keyword evidence="9" id="KW-0853">WD repeat</keyword>
<dbReference type="InterPro" id="IPR036322">
    <property type="entry name" value="WD40_repeat_dom_sf"/>
</dbReference>
<evidence type="ECO:0000256" key="1">
    <source>
        <dbReference type="ARBA" id="ARBA00004253"/>
    </source>
</evidence>
<accession>A0A1A6AE39</accession>
<dbReference type="AlphaFoldDB" id="A0A1A6AE39"/>
<reference evidence="11" key="3">
    <citation type="submission" date="2024-02" db="EMBL/GenBank/DDBJ databases">
        <title>Comparative genomics of Cryptococcus and Kwoniella reveals pathogenesis evolution and contrasting modes of karyotype evolution via chromosome fusion or intercentromeric recombination.</title>
        <authorList>
            <person name="Coelho M.A."/>
            <person name="David-Palma M."/>
            <person name="Shea T."/>
            <person name="Bowers K."/>
            <person name="McGinley-Smith S."/>
            <person name="Mohammad A.W."/>
            <person name="Gnirke A."/>
            <person name="Yurkov A.M."/>
            <person name="Nowrousian M."/>
            <person name="Sun S."/>
            <person name="Cuomo C.A."/>
            <person name="Heitman J."/>
        </authorList>
    </citation>
    <scope>NUCLEOTIDE SEQUENCE</scope>
    <source>
        <strain evidence="11">CBS 10117</strain>
    </source>
</reference>
<dbReference type="EMBL" id="CP144530">
    <property type="protein sequence ID" value="WWC57588.1"/>
    <property type="molecule type" value="Genomic_DNA"/>
</dbReference>
<dbReference type="VEuPathDB" id="FungiDB:I303_00120"/>
<dbReference type="KEGG" id="kdj:28963819"/>
<dbReference type="RefSeq" id="XP_018266151.1">
    <property type="nucleotide sequence ID" value="XM_018403497.1"/>
</dbReference>
<keyword evidence="12" id="KW-1185">Reference proteome</keyword>
<evidence type="ECO:0000313" key="12">
    <source>
        <dbReference type="Proteomes" id="UP000078595"/>
    </source>
</evidence>
<dbReference type="OrthoDB" id="273771at2759"/>
<evidence type="ECO:0000256" key="6">
    <source>
        <dbReference type="ARBA" id="ARBA00023140"/>
    </source>
</evidence>
<evidence type="ECO:0000256" key="5">
    <source>
        <dbReference type="ARBA" id="ARBA00022927"/>
    </source>
</evidence>
<evidence type="ECO:0000256" key="8">
    <source>
        <dbReference type="ARBA" id="ARBA00032565"/>
    </source>
</evidence>
<keyword evidence="5" id="KW-0653">Protein transport</keyword>
<dbReference type="GO" id="GO:0005829">
    <property type="term" value="C:cytosol"/>
    <property type="evidence" value="ECO:0007669"/>
    <property type="project" value="UniProtKB-SubCell"/>
</dbReference>
<evidence type="ECO:0000256" key="7">
    <source>
        <dbReference type="ARBA" id="ARBA00024017"/>
    </source>
</evidence>
<proteinExistence type="inferred from homology"/>
<evidence type="ECO:0000256" key="9">
    <source>
        <dbReference type="PROSITE-ProRule" id="PRU00221"/>
    </source>
</evidence>
<dbReference type="InterPro" id="IPR001680">
    <property type="entry name" value="WD40_rpt"/>
</dbReference>
<dbReference type="InterPro" id="IPR044536">
    <property type="entry name" value="PEX7"/>
</dbReference>
<keyword evidence="4" id="KW-0963">Cytoplasm</keyword>
<dbReference type="SUPFAM" id="SSF50978">
    <property type="entry name" value="WD40 repeat-like"/>
    <property type="match status" value="1"/>
</dbReference>
<name>A0A1A6AE39_9TREE</name>
<keyword evidence="3" id="KW-0813">Transport</keyword>
<dbReference type="GO" id="GO:0005782">
    <property type="term" value="C:peroxisomal matrix"/>
    <property type="evidence" value="ECO:0007669"/>
    <property type="project" value="UniProtKB-SubCell"/>
</dbReference>
<dbReference type="InterPro" id="IPR015943">
    <property type="entry name" value="WD40/YVTN_repeat-like_dom_sf"/>
</dbReference>
<evidence type="ECO:0000256" key="2">
    <source>
        <dbReference type="ARBA" id="ARBA00004514"/>
    </source>
</evidence>
<dbReference type="Pfam" id="PF00400">
    <property type="entry name" value="WD40"/>
    <property type="match status" value="3"/>
</dbReference>
<feature type="repeat" description="WD" evidence="9">
    <location>
        <begin position="108"/>
        <end position="150"/>
    </location>
</feature>
<reference evidence="10" key="1">
    <citation type="submission" date="2013-07" db="EMBL/GenBank/DDBJ databases">
        <title>The Genome Sequence of Cryptococcus dejecticola CBS10117.</title>
        <authorList>
            <consortium name="The Broad Institute Genome Sequencing Platform"/>
            <person name="Cuomo C."/>
            <person name="Litvintseva A."/>
            <person name="Chen Y."/>
            <person name="Heitman J."/>
            <person name="Sun S."/>
            <person name="Springer D."/>
            <person name="Dromer F."/>
            <person name="Young S.K."/>
            <person name="Zeng Q."/>
            <person name="Gargeya S."/>
            <person name="Fitzgerald M."/>
            <person name="Abouelleil A."/>
            <person name="Alvarado L."/>
            <person name="Berlin A.M."/>
            <person name="Chapman S.B."/>
            <person name="Dewar J."/>
            <person name="Goldberg J."/>
            <person name="Griggs A."/>
            <person name="Gujja S."/>
            <person name="Hansen M."/>
            <person name="Howarth C."/>
            <person name="Imamovic A."/>
            <person name="Larimer J."/>
            <person name="McCowan C."/>
            <person name="Murphy C."/>
            <person name="Pearson M."/>
            <person name="Priest M."/>
            <person name="Roberts A."/>
            <person name="Saif S."/>
            <person name="Shea T."/>
            <person name="Sykes S."/>
            <person name="Wortman J."/>
            <person name="Nusbaum C."/>
            <person name="Birren B."/>
        </authorList>
    </citation>
    <scope>NUCLEOTIDE SEQUENCE [LARGE SCALE GENOMIC DNA]</scope>
    <source>
        <strain evidence="10">CBS 10117</strain>
    </source>
</reference>
<dbReference type="STRING" id="1296121.A0A1A6AE39"/>